<name>A0A9N9Z2G8_9HYPO</name>
<reference evidence="4" key="1">
    <citation type="submission" date="2019-06" db="EMBL/GenBank/DDBJ databases">
        <authorList>
            <person name="Broberg M."/>
        </authorList>
    </citation>
    <scope>NUCLEOTIDE SEQUENCE [LARGE SCALE GENOMIC DNA]</scope>
</reference>
<protein>
    <submittedName>
        <fullName evidence="3">Uncharacterized protein</fullName>
    </submittedName>
</protein>
<organism evidence="3 4">
    <name type="scientific">Clonostachys solani</name>
    <dbReference type="NCBI Taxonomy" id="160281"/>
    <lineage>
        <taxon>Eukaryota</taxon>
        <taxon>Fungi</taxon>
        <taxon>Dikarya</taxon>
        <taxon>Ascomycota</taxon>
        <taxon>Pezizomycotina</taxon>
        <taxon>Sordariomycetes</taxon>
        <taxon>Hypocreomycetidae</taxon>
        <taxon>Hypocreales</taxon>
        <taxon>Bionectriaceae</taxon>
        <taxon>Clonostachys</taxon>
    </lineage>
</organism>
<feature type="chain" id="PRO_5040149213" evidence="2">
    <location>
        <begin position="20"/>
        <end position="206"/>
    </location>
</feature>
<sequence>MYLAVLYGMLLPYMAPATSTKIDAASGSSVQSFAWHGACHSFLSACPPCDHLPDEELQRPEYDDFHSDFLPDSENEASSDSEVEIWSKQPRKDGPRGALPGEAARLMLESADMARLLAKEALIDSTFHAAPRQRQKNHDLWVDRFETFRREGLQVREFVPKSYTGPNSGPTADEIRQFSSTPFPGLFKDVDQVNIIRQQRGPSRTE</sequence>
<reference evidence="3 4" key="2">
    <citation type="submission" date="2021-10" db="EMBL/GenBank/DDBJ databases">
        <authorList>
            <person name="Piombo E."/>
        </authorList>
    </citation>
    <scope>NUCLEOTIDE SEQUENCE [LARGE SCALE GENOMIC DNA]</scope>
</reference>
<evidence type="ECO:0000313" key="4">
    <source>
        <dbReference type="Proteomes" id="UP000775872"/>
    </source>
</evidence>
<comment type="caution">
    <text evidence="3">The sequence shown here is derived from an EMBL/GenBank/DDBJ whole genome shotgun (WGS) entry which is preliminary data.</text>
</comment>
<feature type="region of interest" description="Disordered" evidence="1">
    <location>
        <begin position="63"/>
        <end position="99"/>
    </location>
</feature>
<proteinExistence type="predicted"/>
<evidence type="ECO:0000256" key="1">
    <source>
        <dbReference type="SAM" id="MobiDB-lite"/>
    </source>
</evidence>
<evidence type="ECO:0000256" key="2">
    <source>
        <dbReference type="SAM" id="SignalP"/>
    </source>
</evidence>
<feature type="compositionally biased region" description="Acidic residues" evidence="1">
    <location>
        <begin position="71"/>
        <end position="83"/>
    </location>
</feature>
<dbReference type="Proteomes" id="UP000775872">
    <property type="component" value="Unassembled WGS sequence"/>
</dbReference>
<accession>A0A9N9Z2G8</accession>
<keyword evidence="2" id="KW-0732">Signal</keyword>
<dbReference type="AlphaFoldDB" id="A0A9N9Z2G8"/>
<dbReference type="OrthoDB" id="10527506at2759"/>
<keyword evidence="4" id="KW-1185">Reference proteome</keyword>
<evidence type="ECO:0000313" key="3">
    <source>
        <dbReference type="EMBL" id="CAH0047942.1"/>
    </source>
</evidence>
<feature type="region of interest" description="Disordered" evidence="1">
    <location>
        <begin position="160"/>
        <end position="180"/>
    </location>
</feature>
<gene>
    <name evidence="3" type="ORF">CSOL1703_00016194</name>
</gene>
<feature type="signal peptide" evidence="2">
    <location>
        <begin position="1"/>
        <end position="19"/>
    </location>
</feature>
<dbReference type="EMBL" id="CABFOC020000034">
    <property type="protein sequence ID" value="CAH0047942.1"/>
    <property type="molecule type" value="Genomic_DNA"/>
</dbReference>